<dbReference type="InterPro" id="IPR029063">
    <property type="entry name" value="SAM-dependent_MTases_sf"/>
</dbReference>
<dbReference type="Proteomes" id="UP000224871">
    <property type="component" value="Unassembled WGS sequence"/>
</dbReference>
<accession>A0A2G0NFR0</accession>
<dbReference type="InterPro" id="IPR019874">
    <property type="entry name" value="RF_methyltr_PrmC"/>
</dbReference>
<feature type="binding site" evidence="5">
    <location>
        <begin position="121"/>
        <end position="125"/>
    </location>
    <ligand>
        <name>S-adenosyl-L-methionine</name>
        <dbReference type="ChEBI" id="CHEBI:59789"/>
    </ligand>
</feature>
<evidence type="ECO:0000256" key="1">
    <source>
        <dbReference type="ARBA" id="ARBA00022603"/>
    </source>
</evidence>
<evidence type="ECO:0000313" key="9">
    <source>
        <dbReference type="Proteomes" id="UP000224871"/>
    </source>
</evidence>
<keyword evidence="3 5" id="KW-0949">S-adenosyl-L-methionine</keyword>
<sequence length="295" mass="32804">MNYQHWLQYAAAQLSDNLPAGSSPKREAEILLGHVTGRSRTYLIAFSETLISGEESLQLDDLLARRLKGEPIAYIVGEKEFWSLPLAVSPATLIPRPDTECLVEKALELLPETPAQILDLGTGTGAIALALAAERRDCHVTGVDINPEAVALAQYNFEKVSAGKVSEEQAIHNVNFLQSEWFSTVGDRQFDMIVSNPPYIDENDPHLQEGDVRFEPVTALIAAQNGLADLQVIVEQARHFLLPNGWLLLEHGWKQGAVVRNLFLEKGYHQIATFQDYGGNERITVGRWNKNETHN</sequence>
<evidence type="ECO:0000256" key="5">
    <source>
        <dbReference type="HAMAP-Rule" id="MF_02126"/>
    </source>
</evidence>
<dbReference type="InterPro" id="IPR007848">
    <property type="entry name" value="Small_mtfrase_dom"/>
</dbReference>
<dbReference type="InterPro" id="IPR002052">
    <property type="entry name" value="DNA_methylase_N6_adenine_CS"/>
</dbReference>
<feature type="domain" description="Methyltransferase small" evidence="6">
    <location>
        <begin position="108"/>
        <end position="204"/>
    </location>
</feature>
<dbReference type="GO" id="GO:0008168">
    <property type="term" value="F:methyltransferase activity"/>
    <property type="evidence" value="ECO:0007669"/>
    <property type="project" value="UniProtKB-KW"/>
</dbReference>
<dbReference type="GO" id="GO:0032259">
    <property type="term" value="P:methylation"/>
    <property type="evidence" value="ECO:0007669"/>
    <property type="project" value="UniProtKB-KW"/>
</dbReference>
<keyword evidence="1 5" id="KW-0489">Methyltransferase</keyword>
<dbReference type="PROSITE" id="PS00092">
    <property type="entry name" value="N6_MTASE"/>
    <property type="match status" value="1"/>
</dbReference>
<feature type="binding site" evidence="5">
    <location>
        <begin position="196"/>
        <end position="199"/>
    </location>
    <ligand>
        <name>substrate</name>
    </ligand>
</feature>
<dbReference type="PANTHER" id="PTHR18895">
    <property type="entry name" value="HEMK METHYLTRANSFERASE"/>
    <property type="match status" value="1"/>
</dbReference>
<evidence type="ECO:0000256" key="2">
    <source>
        <dbReference type="ARBA" id="ARBA00022679"/>
    </source>
</evidence>
<comment type="caution">
    <text evidence="8">The sequence shown here is derived from an EMBL/GenBank/DDBJ whole genome shotgun (WGS) entry which is preliminary data.</text>
</comment>
<dbReference type="SUPFAM" id="SSF53335">
    <property type="entry name" value="S-adenosyl-L-methionine-dependent methyltransferases"/>
    <property type="match status" value="1"/>
</dbReference>
<feature type="binding site" evidence="5">
    <location>
        <position position="181"/>
    </location>
    <ligand>
        <name>S-adenosyl-L-methionine</name>
        <dbReference type="ChEBI" id="CHEBI:59789"/>
    </ligand>
</feature>
<dbReference type="RefSeq" id="WP_099137657.1">
    <property type="nucleotide sequence ID" value="NZ_CAWNQC010000179.1"/>
</dbReference>
<comment type="similarity">
    <text evidence="5">Belongs to the protein N5-glutamine methyltransferase family. PrmC subfamily.</text>
</comment>
<dbReference type="EMBL" id="NIBU01000026">
    <property type="protein sequence ID" value="PHM33551.1"/>
    <property type="molecule type" value="Genomic_DNA"/>
</dbReference>
<feature type="binding site" evidence="5">
    <location>
        <position position="144"/>
    </location>
    <ligand>
        <name>S-adenosyl-L-methionine</name>
        <dbReference type="ChEBI" id="CHEBI:59789"/>
    </ligand>
</feature>
<organism evidence="8 9">
    <name type="scientific">Xenorhabdus innexi</name>
    <dbReference type="NCBI Taxonomy" id="290109"/>
    <lineage>
        <taxon>Bacteria</taxon>
        <taxon>Pseudomonadati</taxon>
        <taxon>Pseudomonadota</taxon>
        <taxon>Gammaproteobacteria</taxon>
        <taxon>Enterobacterales</taxon>
        <taxon>Morganellaceae</taxon>
        <taxon>Xenorhabdus</taxon>
    </lineage>
</organism>
<dbReference type="Gene3D" id="3.40.50.150">
    <property type="entry name" value="Vaccinia Virus protein VP39"/>
    <property type="match status" value="1"/>
</dbReference>
<evidence type="ECO:0000256" key="3">
    <source>
        <dbReference type="ARBA" id="ARBA00022691"/>
    </source>
</evidence>
<dbReference type="NCBIfam" id="TIGR00536">
    <property type="entry name" value="hemK_fam"/>
    <property type="match status" value="1"/>
</dbReference>
<dbReference type="InterPro" id="IPR050320">
    <property type="entry name" value="N5-glutamine_MTase"/>
</dbReference>
<keyword evidence="2 5" id="KW-0808">Transferase</keyword>
<dbReference type="Pfam" id="PF17827">
    <property type="entry name" value="PrmC_N"/>
    <property type="match status" value="1"/>
</dbReference>
<dbReference type="PANTHER" id="PTHR18895:SF74">
    <property type="entry name" value="MTRF1L RELEASE FACTOR GLUTAMINE METHYLTRANSFERASE"/>
    <property type="match status" value="1"/>
</dbReference>
<keyword evidence="9" id="KW-1185">Reference proteome</keyword>
<feature type="domain" description="Release factor glutamine methyltransferase N-terminal" evidence="7">
    <location>
        <begin position="6"/>
        <end position="77"/>
    </location>
</feature>
<dbReference type="InterPro" id="IPR040758">
    <property type="entry name" value="PrmC_N"/>
</dbReference>
<protein>
    <recommendedName>
        <fullName evidence="5">Release factor glutamine methyltransferase</fullName>
        <shortName evidence="5">RF MTase</shortName>
        <ecNumber evidence="5">2.1.1.297</ecNumber>
    </recommendedName>
    <alternativeName>
        <fullName evidence="5">N5-glutamine methyltransferase PrmC</fullName>
    </alternativeName>
    <alternativeName>
        <fullName evidence="5">Protein-(glutamine-N5) MTase PrmC</fullName>
    </alternativeName>
    <alternativeName>
        <fullName evidence="5">Protein-glutamine N-methyltransferase PrmC</fullName>
    </alternativeName>
</protein>
<evidence type="ECO:0000259" key="7">
    <source>
        <dbReference type="Pfam" id="PF17827"/>
    </source>
</evidence>
<dbReference type="HAMAP" id="MF_02126">
    <property type="entry name" value="RF_methyltr_PrmC"/>
    <property type="match status" value="1"/>
</dbReference>
<evidence type="ECO:0000256" key="4">
    <source>
        <dbReference type="ARBA" id="ARBA00048391"/>
    </source>
</evidence>
<gene>
    <name evidence="5" type="primary">prmC</name>
    <name evidence="8" type="ORF">Xinn_02368</name>
</gene>
<name>A0A2G0NFR0_9GAMM</name>
<comment type="catalytic activity">
    <reaction evidence="4 5">
        <text>L-glutaminyl-[peptide chain release factor] + S-adenosyl-L-methionine = N(5)-methyl-L-glutaminyl-[peptide chain release factor] + S-adenosyl-L-homocysteine + H(+)</text>
        <dbReference type="Rhea" id="RHEA:42896"/>
        <dbReference type="Rhea" id="RHEA-COMP:10271"/>
        <dbReference type="Rhea" id="RHEA-COMP:10272"/>
        <dbReference type="ChEBI" id="CHEBI:15378"/>
        <dbReference type="ChEBI" id="CHEBI:30011"/>
        <dbReference type="ChEBI" id="CHEBI:57856"/>
        <dbReference type="ChEBI" id="CHEBI:59789"/>
        <dbReference type="ChEBI" id="CHEBI:61891"/>
        <dbReference type="EC" id="2.1.1.297"/>
    </reaction>
</comment>
<comment type="function">
    <text evidence="5">Methylates the class 1 translation termination release factors RF1/PrfA and RF2/PrfB on the glutamine residue of the universally conserved GGQ motif.</text>
</comment>
<evidence type="ECO:0000259" key="6">
    <source>
        <dbReference type="Pfam" id="PF05175"/>
    </source>
</evidence>
<reference evidence="8 9" key="1">
    <citation type="journal article" date="2017" name="Nat. Microbiol.">
        <title>Natural product diversity associated with the nematode symbionts Photorhabdus and Xenorhabdus.</title>
        <authorList>
            <person name="Tobias N.J."/>
            <person name="Wolff H."/>
            <person name="Djahanschiri B."/>
            <person name="Grundmann F."/>
            <person name="Kronenwerth M."/>
            <person name="Shi Y.M."/>
            <person name="Simonyi S."/>
            <person name="Grun P."/>
            <person name="Shapiro-Ilan D."/>
            <person name="Pidot S.J."/>
            <person name="Stinear T.P."/>
            <person name="Ebersberger I."/>
            <person name="Bode H.B."/>
        </authorList>
    </citation>
    <scope>NUCLEOTIDE SEQUENCE [LARGE SCALE GENOMIC DNA]</scope>
    <source>
        <strain evidence="8 9">DSM 16336</strain>
    </source>
</reference>
<dbReference type="CDD" id="cd02440">
    <property type="entry name" value="AdoMet_MTases"/>
    <property type="match status" value="1"/>
</dbReference>
<dbReference type="EC" id="2.1.1.297" evidence="5"/>
<dbReference type="NCBIfam" id="TIGR03534">
    <property type="entry name" value="RF_mod_PrmC"/>
    <property type="match status" value="1"/>
</dbReference>
<evidence type="ECO:0000313" key="8">
    <source>
        <dbReference type="EMBL" id="PHM33551.1"/>
    </source>
</evidence>
<feature type="binding site" evidence="5">
    <location>
        <position position="196"/>
    </location>
    <ligand>
        <name>S-adenosyl-L-methionine</name>
        <dbReference type="ChEBI" id="CHEBI:59789"/>
    </ligand>
</feature>
<dbReference type="Gene3D" id="1.10.8.10">
    <property type="entry name" value="DNA helicase RuvA subunit, C-terminal domain"/>
    <property type="match status" value="1"/>
</dbReference>
<dbReference type="InterPro" id="IPR004556">
    <property type="entry name" value="HemK-like"/>
</dbReference>
<proteinExistence type="inferred from homology"/>
<dbReference type="Pfam" id="PF05175">
    <property type="entry name" value="MTS"/>
    <property type="match status" value="1"/>
</dbReference>